<organism evidence="1 2">
    <name type="scientific">Polaromonas jejuensis</name>
    <dbReference type="NCBI Taxonomy" id="457502"/>
    <lineage>
        <taxon>Bacteria</taxon>
        <taxon>Pseudomonadati</taxon>
        <taxon>Pseudomonadota</taxon>
        <taxon>Betaproteobacteria</taxon>
        <taxon>Burkholderiales</taxon>
        <taxon>Comamonadaceae</taxon>
        <taxon>Polaromonas</taxon>
    </lineage>
</organism>
<dbReference type="EMBL" id="JBHSMX010000011">
    <property type="protein sequence ID" value="MFC5520564.1"/>
    <property type="molecule type" value="Genomic_DNA"/>
</dbReference>
<keyword evidence="2" id="KW-1185">Reference proteome</keyword>
<evidence type="ECO:0000313" key="1">
    <source>
        <dbReference type="EMBL" id="MFC5520564.1"/>
    </source>
</evidence>
<dbReference type="RefSeq" id="WP_068831312.1">
    <property type="nucleotide sequence ID" value="NZ_JBHSMX010000011.1"/>
</dbReference>
<dbReference type="InterPro" id="IPR027961">
    <property type="entry name" value="DUF4442"/>
</dbReference>
<comment type="caution">
    <text evidence="1">The sequence shown here is derived from an EMBL/GenBank/DDBJ whole genome shotgun (WGS) entry which is preliminary data.</text>
</comment>
<dbReference type="Proteomes" id="UP001596084">
    <property type="component" value="Unassembled WGS sequence"/>
</dbReference>
<dbReference type="CDD" id="cd03443">
    <property type="entry name" value="PaaI_thioesterase"/>
    <property type="match status" value="1"/>
</dbReference>
<accession>A0ABW0Q8C3</accession>
<sequence>MTDLTKTPPNRLERQLDRLSEVPAFARNWFRSVILRRAVPFTGTAGLDFLQMSRGSVEIGIKNEKKVQNHIGGIHASAMNLLAETATGMVVGMNVRDDCIPLAKELKMAFKKRATGSLRAVATLNAEQRAAMQASDKGEVKVQVTVTDEAGVNPVECEFVWAWIPSGPRK</sequence>
<protein>
    <submittedName>
        <fullName evidence="1">DUF4442 domain-containing protein</fullName>
    </submittedName>
</protein>
<evidence type="ECO:0000313" key="2">
    <source>
        <dbReference type="Proteomes" id="UP001596084"/>
    </source>
</evidence>
<name>A0ABW0Q8C3_9BURK</name>
<gene>
    <name evidence="1" type="ORF">ACFPP7_06500</name>
</gene>
<proteinExistence type="predicted"/>
<dbReference type="SUPFAM" id="SSF54637">
    <property type="entry name" value="Thioesterase/thiol ester dehydrase-isomerase"/>
    <property type="match status" value="1"/>
</dbReference>
<dbReference type="InterPro" id="IPR029069">
    <property type="entry name" value="HotDog_dom_sf"/>
</dbReference>
<reference evidence="2" key="1">
    <citation type="journal article" date="2019" name="Int. J. Syst. Evol. Microbiol.">
        <title>The Global Catalogue of Microorganisms (GCM) 10K type strain sequencing project: providing services to taxonomists for standard genome sequencing and annotation.</title>
        <authorList>
            <consortium name="The Broad Institute Genomics Platform"/>
            <consortium name="The Broad Institute Genome Sequencing Center for Infectious Disease"/>
            <person name="Wu L."/>
            <person name="Ma J."/>
        </authorList>
    </citation>
    <scope>NUCLEOTIDE SEQUENCE [LARGE SCALE GENOMIC DNA]</scope>
    <source>
        <strain evidence="2">CGMCC 4.7277</strain>
    </source>
</reference>
<dbReference type="Gene3D" id="3.10.129.10">
    <property type="entry name" value="Hotdog Thioesterase"/>
    <property type="match status" value="1"/>
</dbReference>
<dbReference type="Pfam" id="PF14539">
    <property type="entry name" value="DUF4442"/>
    <property type="match status" value="1"/>
</dbReference>